<gene>
    <name evidence="3" type="ORF">TBH_C1319</name>
</gene>
<keyword evidence="1" id="KW-1133">Transmembrane helix</keyword>
<evidence type="ECO:0000259" key="2">
    <source>
        <dbReference type="Pfam" id="PF12158"/>
    </source>
</evidence>
<sequence length="151" mass="16838">MGIFRYIVPFILVCIGTVLLAKGYQDWQVSRALVDSSVVAEGTIVRNAPYLSSKAGKASSLMYFPEVKFSTRDGQPVQFVSTITSRADHYKPGDKVKVYYKADNPRDALIGSFGHLWSVALIFALSGLMVTAFAAWFFWKARVGWEKADRT</sequence>
<dbReference type="AlphaFoldDB" id="A0A7U6JH97"/>
<proteinExistence type="predicted"/>
<organism evidence="3 4">
    <name type="scientific">Thiolapillus brandeum</name>
    <dbReference type="NCBI Taxonomy" id="1076588"/>
    <lineage>
        <taxon>Bacteria</taxon>
        <taxon>Pseudomonadati</taxon>
        <taxon>Pseudomonadota</taxon>
        <taxon>Gammaproteobacteria</taxon>
        <taxon>Chromatiales</taxon>
        <taxon>Sedimenticolaceae</taxon>
        <taxon>Thiolapillus</taxon>
    </lineage>
</organism>
<dbReference type="InterPro" id="IPR021994">
    <property type="entry name" value="DUF3592"/>
</dbReference>
<feature type="transmembrane region" description="Helical" evidence="1">
    <location>
        <begin position="116"/>
        <end position="139"/>
    </location>
</feature>
<dbReference type="Pfam" id="PF12158">
    <property type="entry name" value="DUF3592"/>
    <property type="match status" value="1"/>
</dbReference>
<keyword evidence="1" id="KW-0472">Membrane</keyword>
<evidence type="ECO:0000313" key="3">
    <source>
        <dbReference type="EMBL" id="BAO44244.1"/>
    </source>
</evidence>
<feature type="transmembrane region" description="Helical" evidence="1">
    <location>
        <begin position="6"/>
        <end position="24"/>
    </location>
</feature>
<dbReference type="Proteomes" id="UP000031631">
    <property type="component" value="Chromosome"/>
</dbReference>
<protein>
    <recommendedName>
        <fullName evidence="2">DUF3592 domain-containing protein</fullName>
    </recommendedName>
</protein>
<feature type="domain" description="DUF3592" evidence="2">
    <location>
        <begin position="40"/>
        <end position="113"/>
    </location>
</feature>
<dbReference type="RefSeq" id="WP_041066853.1">
    <property type="nucleotide sequence ID" value="NZ_AP012273.1"/>
</dbReference>
<dbReference type="KEGG" id="tbn:TBH_C1319"/>
<dbReference type="EMBL" id="AP012273">
    <property type="protein sequence ID" value="BAO44244.1"/>
    <property type="molecule type" value="Genomic_DNA"/>
</dbReference>
<evidence type="ECO:0000313" key="4">
    <source>
        <dbReference type="Proteomes" id="UP000031631"/>
    </source>
</evidence>
<name>A0A7U6JH97_9GAMM</name>
<keyword evidence="1" id="KW-0812">Transmembrane</keyword>
<keyword evidence="4" id="KW-1185">Reference proteome</keyword>
<accession>A0A7U6JH97</accession>
<dbReference type="OrthoDB" id="2242169at2"/>
<reference evidence="3 4" key="1">
    <citation type="journal article" date="2014" name="PLoS ONE">
        <title>Physiological and genomic features of a novel sulfur-oxidizing gammaproteobacterium belonging to a previously uncultivated symbiotic lineage isolated from a hydrothermal vent.</title>
        <authorList>
            <person name="Nunoura T."/>
            <person name="Takaki Y."/>
            <person name="Kazama H."/>
            <person name="Kakuta J."/>
            <person name="Shimamura S."/>
            <person name="Makita H."/>
            <person name="Hirai M."/>
            <person name="Miyazaki M."/>
            <person name="Takai K."/>
        </authorList>
    </citation>
    <scope>NUCLEOTIDE SEQUENCE [LARGE SCALE GENOMIC DNA]</scope>
    <source>
        <strain evidence="3 4">Hiromi1</strain>
    </source>
</reference>
<evidence type="ECO:0000256" key="1">
    <source>
        <dbReference type="SAM" id="Phobius"/>
    </source>
</evidence>